<feature type="modified residue" description="4-aspartylphosphate" evidence="2">
    <location>
        <position position="61"/>
    </location>
</feature>
<reference evidence="5" key="2">
    <citation type="submission" date="2005-08" db="EMBL/GenBank/DDBJ databases">
        <title>Complete sequence of Chromosome 1 of Nitrosospira multiformis ATCC 25196.</title>
        <authorList>
            <consortium name="US DOE Joint Genome Institute"/>
            <person name="Copeland A."/>
            <person name="Lucas S."/>
            <person name="Lapidus A."/>
            <person name="Barry K."/>
            <person name="Detter J.C."/>
            <person name="Glavina T."/>
            <person name="Hammon N."/>
            <person name="Israni S."/>
            <person name="Pitluck S."/>
            <person name="Chain P."/>
            <person name="Malfatti S."/>
            <person name="Shin M."/>
            <person name="Vergez L."/>
            <person name="Schmutz J."/>
            <person name="Larimer F."/>
            <person name="Land M."/>
            <person name="Hauser L."/>
            <person name="Kyrpides N."/>
            <person name="Lykidis A."/>
            <person name="Richardson P."/>
        </authorList>
    </citation>
    <scope>NUCLEOTIDE SEQUENCE</scope>
    <source>
        <strain evidence="5">ATCC 25196</strain>
    </source>
</reference>
<proteinExistence type="predicted"/>
<dbReference type="eggNOG" id="COG0745">
    <property type="taxonomic scope" value="Bacteria"/>
</dbReference>
<dbReference type="KEGG" id="nmu:Nmul_A0829"/>
<dbReference type="PROSITE" id="PS50110">
    <property type="entry name" value="RESPONSE_REGULATORY"/>
    <property type="match status" value="1"/>
</dbReference>
<dbReference type="PANTHER" id="PTHR44591:SF3">
    <property type="entry name" value="RESPONSE REGULATORY DOMAIN-CONTAINING PROTEIN"/>
    <property type="match status" value="1"/>
</dbReference>
<organism evidence="5 7">
    <name type="scientific">Nitrosospira multiformis (strain ATCC 25196 / NCIMB 11849 / C 71)</name>
    <dbReference type="NCBI Taxonomy" id="323848"/>
    <lineage>
        <taxon>Bacteria</taxon>
        <taxon>Pseudomonadati</taxon>
        <taxon>Pseudomonadota</taxon>
        <taxon>Betaproteobacteria</taxon>
        <taxon>Nitrosomonadales</taxon>
        <taxon>Nitrosomonadaceae</taxon>
        <taxon>Nitrosospira</taxon>
    </lineage>
</organism>
<evidence type="ECO:0000256" key="2">
    <source>
        <dbReference type="PROSITE-ProRule" id="PRU00169"/>
    </source>
</evidence>
<dbReference type="OrthoDB" id="9800897at2"/>
<feature type="compositionally biased region" description="Polar residues" evidence="3">
    <location>
        <begin position="144"/>
        <end position="155"/>
    </location>
</feature>
<dbReference type="EMBL" id="FNVK01000036">
    <property type="protein sequence ID" value="SEG14534.1"/>
    <property type="molecule type" value="Genomic_DNA"/>
</dbReference>
<evidence type="ECO:0000313" key="5">
    <source>
        <dbReference type="EMBL" id="ABB74134.1"/>
    </source>
</evidence>
<evidence type="ECO:0000313" key="7">
    <source>
        <dbReference type="Proteomes" id="UP000002718"/>
    </source>
</evidence>
<evidence type="ECO:0000256" key="3">
    <source>
        <dbReference type="SAM" id="MobiDB-lite"/>
    </source>
</evidence>
<feature type="region of interest" description="Disordered" evidence="3">
    <location>
        <begin position="136"/>
        <end position="155"/>
    </location>
</feature>
<evidence type="ECO:0000313" key="6">
    <source>
        <dbReference type="EMBL" id="SEG14534.1"/>
    </source>
</evidence>
<gene>
    <name evidence="5" type="ordered locus">Nmul_A0829</name>
    <name evidence="6" type="ORF">SAMN05216403_1361</name>
</gene>
<evidence type="ECO:0000256" key="1">
    <source>
        <dbReference type="ARBA" id="ARBA00022553"/>
    </source>
</evidence>
<dbReference type="InterPro" id="IPR011006">
    <property type="entry name" value="CheY-like_superfamily"/>
</dbReference>
<dbReference type="Pfam" id="PF00072">
    <property type="entry name" value="Response_reg"/>
    <property type="match status" value="1"/>
</dbReference>
<dbReference type="Proteomes" id="UP000236751">
    <property type="component" value="Unassembled WGS sequence"/>
</dbReference>
<sequence length="155" mass="16959">MNNINPPLSGQKVLVVDDEEDILVITRLMLELHGAEVITSLTAVEALEQVRMRRPDIVISDISMPHMDGYQFIQAVRNLPVHKGKDTPALALTAFSRSQDRERALNAGFQAHLSKPVSLQVLIETVAHITNLPTHSALGERPISSPSQAPFGSLP</sequence>
<dbReference type="InterPro" id="IPR001789">
    <property type="entry name" value="Sig_transdc_resp-reg_receiver"/>
</dbReference>
<dbReference type="SUPFAM" id="SSF52172">
    <property type="entry name" value="CheY-like"/>
    <property type="match status" value="1"/>
</dbReference>
<dbReference type="InterPro" id="IPR050595">
    <property type="entry name" value="Bact_response_regulator"/>
</dbReference>
<dbReference type="SMART" id="SM00448">
    <property type="entry name" value="REC"/>
    <property type="match status" value="1"/>
</dbReference>
<dbReference type="Gene3D" id="3.40.50.2300">
    <property type="match status" value="1"/>
</dbReference>
<dbReference type="STRING" id="323848.Nmul_A0829"/>
<keyword evidence="7" id="KW-1185">Reference proteome</keyword>
<dbReference type="GO" id="GO:0000160">
    <property type="term" value="P:phosphorelay signal transduction system"/>
    <property type="evidence" value="ECO:0007669"/>
    <property type="project" value="InterPro"/>
</dbReference>
<dbReference type="CDD" id="cd17580">
    <property type="entry name" value="REC_2_DhkD-like"/>
    <property type="match status" value="1"/>
</dbReference>
<dbReference type="HOGENOM" id="CLU_000445_69_17_4"/>
<keyword evidence="1 2" id="KW-0597">Phosphoprotein</keyword>
<protein>
    <submittedName>
        <fullName evidence="5">Response regulator receiver domain protein (CheY-like)</fullName>
    </submittedName>
    <submittedName>
        <fullName evidence="6">Response regulator receiver protein</fullName>
    </submittedName>
</protein>
<name>Q2YAT7_NITMU</name>
<reference evidence="7" key="1">
    <citation type="submission" date="2005-08" db="EMBL/GenBank/DDBJ databases">
        <title>Complete sequence of chromosome 1 of Nitrosospira multiformis ATCC 25196.</title>
        <authorList>
            <person name="Copeland A."/>
            <person name="Lucas S."/>
            <person name="Lapidus A."/>
            <person name="Barry K."/>
            <person name="Detter J.C."/>
            <person name="Glavina T."/>
            <person name="Hammon N."/>
            <person name="Israni S."/>
            <person name="Pitluck S."/>
            <person name="Chain P."/>
            <person name="Malfatti S."/>
            <person name="Shin M."/>
            <person name="Vergez L."/>
            <person name="Schmutz J."/>
            <person name="Larimer F."/>
            <person name="Land M."/>
            <person name="Hauser L."/>
            <person name="Kyrpides N."/>
            <person name="Lykidis A."/>
            <person name="Richardson P."/>
        </authorList>
    </citation>
    <scope>NUCLEOTIDE SEQUENCE [LARGE SCALE GENOMIC DNA]</scope>
    <source>
        <strain evidence="7">ATCC 25196 / NCIMB 11849 / C 71</strain>
    </source>
</reference>
<evidence type="ECO:0000259" key="4">
    <source>
        <dbReference type="PROSITE" id="PS50110"/>
    </source>
</evidence>
<dbReference type="AlphaFoldDB" id="Q2YAT7"/>
<evidence type="ECO:0000313" key="8">
    <source>
        <dbReference type="Proteomes" id="UP000236751"/>
    </source>
</evidence>
<reference evidence="5 7" key="3">
    <citation type="journal article" date="2008" name="Appl. Environ. Microbiol.">
        <title>Complete genome sequence of Nitrosospira multiformis, an ammonia-oxidizing bacterium from the soil environment.</title>
        <authorList>
            <person name="Norton J.M."/>
            <person name="Klotz M.G."/>
            <person name="Stein L.Y."/>
            <person name="Arp D.J."/>
            <person name="Bottomley P.J."/>
            <person name="Chain P.S."/>
            <person name="Hauser L.J."/>
            <person name="Land M.L."/>
            <person name="Larimer F.W."/>
            <person name="Shin M.W."/>
            <person name="Starkenburg S.R."/>
        </authorList>
    </citation>
    <scope>NUCLEOTIDE SEQUENCE [LARGE SCALE GENOMIC DNA]</scope>
    <source>
        <strain evidence="5">ATCC 25196</strain>
        <strain evidence="7">ATCC 25196 / NCIMB 11849 / C 71</strain>
    </source>
</reference>
<dbReference type="Proteomes" id="UP000002718">
    <property type="component" value="Chromosome"/>
</dbReference>
<dbReference type="EMBL" id="CP000103">
    <property type="protein sequence ID" value="ABB74134.1"/>
    <property type="molecule type" value="Genomic_DNA"/>
</dbReference>
<dbReference type="PANTHER" id="PTHR44591">
    <property type="entry name" value="STRESS RESPONSE REGULATOR PROTEIN 1"/>
    <property type="match status" value="1"/>
</dbReference>
<reference evidence="6 8" key="4">
    <citation type="submission" date="2016-10" db="EMBL/GenBank/DDBJ databases">
        <authorList>
            <person name="de Groot N.N."/>
        </authorList>
    </citation>
    <scope>NUCLEOTIDE SEQUENCE [LARGE SCALE GENOMIC DNA]</scope>
    <source>
        <strain evidence="6 8">Nl13</strain>
    </source>
</reference>
<accession>Q2YAT7</accession>
<feature type="domain" description="Response regulatory" evidence="4">
    <location>
        <begin position="12"/>
        <end position="130"/>
    </location>
</feature>
<dbReference type="RefSeq" id="WP_011380182.1">
    <property type="nucleotide sequence ID" value="NC_007614.1"/>
</dbReference>